<evidence type="ECO:0000256" key="1">
    <source>
        <dbReference type="SAM" id="Phobius"/>
    </source>
</evidence>
<protein>
    <recommendedName>
        <fullName evidence="4">DUF4956 domain-containing protein</fullName>
    </recommendedName>
</protein>
<dbReference type="AlphaFoldDB" id="A0A1I2D6T9"/>
<dbReference type="OrthoDB" id="9803265at2"/>
<keyword evidence="1" id="KW-0812">Transmembrane</keyword>
<sequence length="227" mass="24148">MNPVDVFLAGDAEPFALKSAALALLLAFGLTQVLGAVYVWTFRGMSYSQGLVHAIVLGSIIACMLMLAIGGSIAAGLGIAGGLAIVRFRTALRDPRDMIFVFAGLGTGIAAGLGAHAAALCGTALFCLAVWLLTLSEFGSQRRFDGLLRFQLPIGADEAPVMKLLRQYSRFLALVTLREVAQGEAMEHAYQVRLGDPRHRAALVRALEELPGVQDVSLLLQEPTVEI</sequence>
<gene>
    <name evidence="2" type="ORF">SAMN02745121_05421</name>
</gene>
<proteinExistence type="predicted"/>
<evidence type="ECO:0008006" key="4">
    <source>
        <dbReference type="Google" id="ProtNLM"/>
    </source>
</evidence>
<organism evidence="2 3">
    <name type="scientific">Nannocystis exedens</name>
    <dbReference type="NCBI Taxonomy" id="54"/>
    <lineage>
        <taxon>Bacteria</taxon>
        <taxon>Pseudomonadati</taxon>
        <taxon>Myxococcota</taxon>
        <taxon>Polyangia</taxon>
        <taxon>Nannocystales</taxon>
        <taxon>Nannocystaceae</taxon>
        <taxon>Nannocystis</taxon>
    </lineage>
</organism>
<dbReference type="Pfam" id="PF16316">
    <property type="entry name" value="DUF4956"/>
    <property type="match status" value="1"/>
</dbReference>
<evidence type="ECO:0000313" key="2">
    <source>
        <dbReference type="EMBL" id="SFE76242.1"/>
    </source>
</evidence>
<feature type="transmembrane region" description="Helical" evidence="1">
    <location>
        <begin position="20"/>
        <end position="42"/>
    </location>
</feature>
<evidence type="ECO:0000313" key="3">
    <source>
        <dbReference type="Proteomes" id="UP000199400"/>
    </source>
</evidence>
<name>A0A1I2D6T9_9BACT</name>
<dbReference type="EMBL" id="FOMX01000019">
    <property type="protein sequence ID" value="SFE76242.1"/>
    <property type="molecule type" value="Genomic_DNA"/>
</dbReference>
<reference evidence="3" key="1">
    <citation type="submission" date="2016-10" db="EMBL/GenBank/DDBJ databases">
        <authorList>
            <person name="Varghese N."/>
            <person name="Submissions S."/>
        </authorList>
    </citation>
    <scope>NUCLEOTIDE SEQUENCE [LARGE SCALE GENOMIC DNA]</scope>
    <source>
        <strain evidence="3">ATCC 25963</strain>
    </source>
</reference>
<accession>A0A1I2D6T9</accession>
<dbReference type="Proteomes" id="UP000199400">
    <property type="component" value="Unassembled WGS sequence"/>
</dbReference>
<dbReference type="RefSeq" id="WP_096328798.1">
    <property type="nucleotide sequence ID" value="NZ_FOMX01000019.1"/>
</dbReference>
<feature type="transmembrane region" description="Helical" evidence="1">
    <location>
        <begin position="100"/>
        <end position="133"/>
    </location>
</feature>
<dbReference type="STRING" id="54.SAMN02745121_05421"/>
<keyword evidence="1" id="KW-1133">Transmembrane helix</keyword>
<dbReference type="InterPro" id="IPR032531">
    <property type="entry name" value="DUF4956"/>
</dbReference>
<feature type="transmembrane region" description="Helical" evidence="1">
    <location>
        <begin position="54"/>
        <end position="80"/>
    </location>
</feature>
<keyword evidence="3" id="KW-1185">Reference proteome</keyword>
<keyword evidence="1" id="KW-0472">Membrane</keyword>